<dbReference type="InterPro" id="IPR003018">
    <property type="entry name" value="GAF"/>
</dbReference>
<proteinExistence type="predicted"/>
<protein>
    <submittedName>
        <fullName evidence="5">GAF domain-containing protein</fullName>
    </submittedName>
</protein>
<evidence type="ECO:0000313" key="6">
    <source>
        <dbReference type="Proteomes" id="UP001597075"/>
    </source>
</evidence>
<keyword evidence="6" id="KW-1185">Reference proteome</keyword>
<dbReference type="Pfam" id="PF01590">
    <property type="entry name" value="GAF"/>
    <property type="match status" value="1"/>
</dbReference>
<dbReference type="InterPro" id="IPR011006">
    <property type="entry name" value="CheY-like_superfamily"/>
</dbReference>
<dbReference type="SMART" id="SM00065">
    <property type="entry name" value="GAF"/>
    <property type="match status" value="1"/>
</dbReference>
<evidence type="ECO:0000256" key="3">
    <source>
        <dbReference type="PROSITE-ProRule" id="PRU00169"/>
    </source>
</evidence>
<comment type="caution">
    <text evidence="3">Lacks conserved residue(s) required for the propagation of feature annotation.</text>
</comment>
<dbReference type="Gene3D" id="3.30.450.40">
    <property type="match status" value="1"/>
</dbReference>
<comment type="caution">
    <text evidence="5">The sequence shown here is derived from an EMBL/GenBank/DDBJ whole genome shotgun (WGS) entry which is preliminary data.</text>
</comment>
<dbReference type="EMBL" id="JBHUDL010000010">
    <property type="protein sequence ID" value="MFD1633777.1"/>
    <property type="molecule type" value="Genomic_DNA"/>
</dbReference>
<dbReference type="SMART" id="SM00448">
    <property type="entry name" value="REC"/>
    <property type="match status" value="1"/>
</dbReference>
<dbReference type="GO" id="GO:0016301">
    <property type="term" value="F:kinase activity"/>
    <property type="evidence" value="ECO:0007669"/>
    <property type="project" value="UniProtKB-KW"/>
</dbReference>
<dbReference type="PROSITE" id="PS50110">
    <property type="entry name" value="RESPONSE_REGULATORY"/>
    <property type="match status" value="1"/>
</dbReference>
<keyword evidence="2" id="KW-0418">Kinase</keyword>
<dbReference type="SUPFAM" id="SSF52172">
    <property type="entry name" value="CheY-like"/>
    <property type="match status" value="1"/>
</dbReference>
<accession>A0ABD6CZM2</accession>
<dbReference type="InterPro" id="IPR029016">
    <property type="entry name" value="GAF-like_dom_sf"/>
</dbReference>
<dbReference type="SUPFAM" id="SSF55781">
    <property type="entry name" value="GAF domain-like"/>
    <property type="match status" value="1"/>
</dbReference>
<evidence type="ECO:0000256" key="2">
    <source>
        <dbReference type="ARBA" id="ARBA00022777"/>
    </source>
</evidence>
<dbReference type="RefSeq" id="WP_256404045.1">
    <property type="nucleotide sequence ID" value="NZ_CP187151.1"/>
</dbReference>
<dbReference type="AlphaFoldDB" id="A0ABD6CZM2"/>
<evidence type="ECO:0000256" key="1">
    <source>
        <dbReference type="ARBA" id="ARBA00022679"/>
    </source>
</evidence>
<dbReference type="Proteomes" id="UP001597075">
    <property type="component" value="Unassembled WGS sequence"/>
</dbReference>
<dbReference type="CDD" id="cd00156">
    <property type="entry name" value="REC"/>
    <property type="match status" value="1"/>
</dbReference>
<keyword evidence="1" id="KW-0808">Transferase</keyword>
<evidence type="ECO:0000313" key="5">
    <source>
        <dbReference type="EMBL" id="MFD1633777.1"/>
    </source>
</evidence>
<dbReference type="InterPro" id="IPR001789">
    <property type="entry name" value="Sig_transdc_resp-reg_receiver"/>
</dbReference>
<dbReference type="Gene3D" id="3.40.50.2300">
    <property type="match status" value="1"/>
</dbReference>
<feature type="domain" description="Response regulatory" evidence="4">
    <location>
        <begin position="2"/>
        <end position="115"/>
    </location>
</feature>
<name>A0ABD6CZM2_9EURY</name>
<dbReference type="PANTHER" id="PTHR43102">
    <property type="entry name" value="SLR1143 PROTEIN"/>
    <property type="match status" value="1"/>
</dbReference>
<evidence type="ECO:0000259" key="4">
    <source>
        <dbReference type="PROSITE" id="PS50110"/>
    </source>
</evidence>
<sequence length="296" mass="32039">MRVLCVDPDVDEGRATASAIGDADIDVTVCGTLGEAREALDGAVDGIVTEYDLPDGTGLELVEAARDVVPDVTCVLFTDADFDELETTALGPAVVEYVDKESPGARDELVDLLTFSIDNRSQTSYPLPPDEEARLAAIEQYVVDPDALDTSLDRLTTVAAALFDVDAATVGFVEAHRERFLACHGTDVDSLDREDTVCTYTILDDEVMVIPDTREDPRFDTNDSLAAADIRFYAGAPVQTDDGEAIGAFCLFDAEPRSFGTEDRELLSTLADEVMANLELRRRLRAATAEERDGDD</sequence>
<dbReference type="PANTHER" id="PTHR43102:SF2">
    <property type="entry name" value="GAF DOMAIN-CONTAINING PROTEIN"/>
    <property type="match status" value="1"/>
</dbReference>
<gene>
    <name evidence="5" type="ORF">ACFSBJ_08535</name>
</gene>
<reference evidence="5 6" key="1">
    <citation type="journal article" date="2019" name="Int. J. Syst. Evol. Microbiol.">
        <title>The Global Catalogue of Microorganisms (GCM) 10K type strain sequencing project: providing services to taxonomists for standard genome sequencing and annotation.</title>
        <authorList>
            <consortium name="The Broad Institute Genomics Platform"/>
            <consortium name="The Broad Institute Genome Sequencing Center for Infectious Disease"/>
            <person name="Wu L."/>
            <person name="Ma J."/>
        </authorList>
    </citation>
    <scope>NUCLEOTIDE SEQUENCE [LARGE SCALE GENOMIC DNA]</scope>
    <source>
        <strain evidence="5 6">CGMCC 1.10594</strain>
    </source>
</reference>
<organism evidence="5 6">
    <name type="scientific">Haloplanus ruber</name>
    <dbReference type="NCBI Taxonomy" id="869892"/>
    <lineage>
        <taxon>Archaea</taxon>
        <taxon>Methanobacteriati</taxon>
        <taxon>Methanobacteriota</taxon>
        <taxon>Stenosarchaea group</taxon>
        <taxon>Halobacteria</taxon>
        <taxon>Halobacteriales</taxon>
        <taxon>Haloferacaceae</taxon>
        <taxon>Haloplanus</taxon>
    </lineage>
</organism>